<evidence type="ECO:0000256" key="5">
    <source>
        <dbReference type="SAM" id="Phobius"/>
    </source>
</evidence>
<evidence type="ECO:0000256" key="1">
    <source>
        <dbReference type="ARBA" id="ARBA00004196"/>
    </source>
</evidence>
<evidence type="ECO:0000313" key="8">
    <source>
        <dbReference type="Proteomes" id="UP000267978"/>
    </source>
</evidence>
<dbReference type="PROSITE" id="PS00194">
    <property type="entry name" value="THIOREDOXIN_1"/>
    <property type="match status" value="1"/>
</dbReference>
<dbReference type="GO" id="GO:0008961">
    <property type="term" value="F:phosphatidylglycerol-prolipoprotein diacylglyceryl transferase activity"/>
    <property type="evidence" value="ECO:0007669"/>
    <property type="project" value="InterPro"/>
</dbReference>
<keyword evidence="5" id="KW-0472">Membrane</keyword>
<evidence type="ECO:0000256" key="3">
    <source>
        <dbReference type="ARBA" id="ARBA00023157"/>
    </source>
</evidence>
<feature type="transmembrane region" description="Helical" evidence="5">
    <location>
        <begin position="34"/>
        <end position="55"/>
    </location>
</feature>
<dbReference type="GO" id="GO:0030313">
    <property type="term" value="C:cell envelope"/>
    <property type="evidence" value="ECO:0007669"/>
    <property type="project" value="UniProtKB-SubCell"/>
</dbReference>
<dbReference type="GO" id="GO:0042158">
    <property type="term" value="P:lipoprotein biosynthetic process"/>
    <property type="evidence" value="ECO:0007669"/>
    <property type="project" value="InterPro"/>
</dbReference>
<dbReference type="PANTHER" id="PTHR42852:SF6">
    <property type="entry name" value="THIOL:DISULFIDE INTERCHANGE PROTEIN DSBE"/>
    <property type="match status" value="1"/>
</dbReference>
<keyword evidence="2" id="KW-0201">Cytochrome c-type biogenesis</keyword>
<dbReference type="PROSITE" id="PS51352">
    <property type="entry name" value="THIOREDOXIN_2"/>
    <property type="match status" value="1"/>
</dbReference>
<feature type="transmembrane region" description="Helical" evidence="5">
    <location>
        <begin position="108"/>
        <end position="125"/>
    </location>
</feature>
<dbReference type="InterPro" id="IPR050553">
    <property type="entry name" value="Thioredoxin_ResA/DsbE_sf"/>
</dbReference>
<evidence type="ECO:0000256" key="2">
    <source>
        <dbReference type="ARBA" id="ARBA00022748"/>
    </source>
</evidence>
<organism evidence="7 8">
    <name type="scientific">Pseudomonas syringae pv. lapsa</name>
    <dbReference type="NCBI Taxonomy" id="199201"/>
    <lineage>
        <taxon>Bacteria</taxon>
        <taxon>Pseudomonadati</taxon>
        <taxon>Pseudomonadota</taxon>
        <taxon>Gammaproteobacteria</taxon>
        <taxon>Pseudomonadales</taxon>
        <taxon>Pseudomonadaceae</taxon>
        <taxon>Pseudomonas</taxon>
        <taxon>Pseudomonas syringae</taxon>
    </lineage>
</organism>
<keyword evidence="3" id="KW-1015">Disulfide bond</keyword>
<reference evidence="7 8" key="1">
    <citation type="submission" date="2018-08" db="EMBL/GenBank/DDBJ databases">
        <title>Recombination of ecologically and evolutionarily significant loci maintains genetic cohesion in the Pseudomonas syringae species complex.</title>
        <authorList>
            <person name="Dillon M."/>
            <person name="Thakur S."/>
            <person name="Almeida R.N.D."/>
            <person name="Weir B.S."/>
            <person name="Guttman D.S."/>
        </authorList>
    </citation>
    <scope>NUCLEOTIDE SEQUENCE [LARGE SCALE GENOMIC DNA]</scope>
    <source>
        <strain evidence="7 8">ICMP 3946</strain>
    </source>
</reference>
<dbReference type="InterPro" id="IPR036249">
    <property type="entry name" value="Thioredoxin-like_sf"/>
</dbReference>
<feature type="transmembrane region" description="Helical" evidence="5">
    <location>
        <begin position="132"/>
        <end position="151"/>
    </location>
</feature>
<protein>
    <recommendedName>
        <fullName evidence="6">Thioredoxin domain-containing protein</fullName>
    </recommendedName>
</protein>
<dbReference type="AlphaFoldDB" id="A0AB74AAT4"/>
<name>A0AB74AAT4_PSESX</name>
<keyword evidence="4" id="KW-0676">Redox-active center</keyword>
<evidence type="ECO:0000259" key="6">
    <source>
        <dbReference type="PROSITE" id="PS51352"/>
    </source>
</evidence>
<feature type="transmembrane region" description="Helical" evidence="5">
    <location>
        <begin position="67"/>
        <end position="88"/>
    </location>
</feature>
<sequence length="288" mass="31998">MEGQQRYHAAPVRYIRQKPLQGPKTMLSINAGPFALAISHLLLLGALITATWVEARLVRHTLTRKTAVFGLFILGVATARTAFVLTYFAQYSDAPWKALDIRDGGFVVWPGVICALLGGLIIGWRRPGQRRALTFAMSIGLAIWVSGGLILDHYQKGNSLPDTTLRTLTGEPVRASDYRGKPVVINLWATWCPPCRREMPVLRDMQREREDITFLFVNQAESAGEVSDYLSKQQLVLSNSFLDPDGEFARQVGSAALPTTLFYSPDGRLIDSHLGELSRASLTHYLDK</sequence>
<keyword evidence="5" id="KW-1133">Transmembrane helix</keyword>
<comment type="subcellular location">
    <subcellularLocation>
        <location evidence="1">Cell envelope</location>
    </subcellularLocation>
</comment>
<feature type="domain" description="Thioredoxin" evidence="6">
    <location>
        <begin position="154"/>
        <end position="288"/>
    </location>
</feature>
<dbReference type="GO" id="GO:0015036">
    <property type="term" value="F:disulfide oxidoreductase activity"/>
    <property type="evidence" value="ECO:0007669"/>
    <property type="project" value="UniProtKB-ARBA"/>
</dbReference>
<dbReference type="GO" id="GO:0005886">
    <property type="term" value="C:plasma membrane"/>
    <property type="evidence" value="ECO:0007669"/>
    <property type="project" value="InterPro"/>
</dbReference>
<dbReference type="GO" id="GO:0017004">
    <property type="term" value="P:cytochrome complex assembly"/>
    <property type="evidence" value="ECO:0007669"/>
    <property type="project" value="UniProtKB-KW"/>
</dbReference>
<proteinExistence type="predicted"/>
<dbReference type="Pfam" id="PF01790">
    <property type="entry name" value="LGT"/>
    <property type="match status" value="1"/>
</dbReference>
<dbReference type="Pfam" id="PF08534">
    <property type="entry name" value="Redoxin"/>
    <property type="match status" value="1"/>
</dbReference>
<dbReference type="CDD" id="cd02966">
    <property type="entry name" value="TlpA_like_family"/>
    <property type="match status" value="1"/>
</dbReference>
<dbReference type="EMBL" id="RBNO01000022">
    <property type="protein sequence ID" value="RML28431.1"/>
    <property type="molecule type" value="Genomic_DNA"/>
</dbReference>
<dbReference type="PANTHER" id="PTHR42852">
    <property type="entry name" value="THIOL:DISULFIDE INTERCHANGE PROTEIN DSBE"/>
    <property type="match status" value="1"/>
</dbReference>
<dbReference type="InterPro" id="IPR001640">
    <property type="entry name" value="Lgt"/>
</dbReference>
<evidence type="ECO:0000256" key="4">
    <source>
        <dbReference type="ARBA" id="ARBA00023284"/>
    </source>
</evidence>
<dbReference type="Gene3D" id="3.40.30.10">
    <property type="entry name" value="Glutaredoxin"/>
    <property type="match status" value="1"/>
</dbReference>
<evidence type="ECO:0000313" key="7">
    <source>
        <dbReference type="EMBL" id="RML28431.1"/>
    </source>
</evidence>
<keyword evidence="5" id="KW-0812">Transmembrane</keyword>
<dbReference type="InterPro" id="IPR017937">
    <property type="entry name" value="Thioredoxin_CS"/>
</dbReference>
<accession>A0AB74AAT4</accession>
<gene>
    <name evidence="7" type="ORF">ALQ98_04610</name>
</gene>
<dbReference type="SUPFAM" id="SSF52833">
    <property type="entry name" value="Thioredoxin-like"/>
    <property type="match status" value="1"/>
</dbReference>
<dbReference type="InterPro" id="IPR013740">
    <property type="entry name" value="Redoxin"/>
</dbReference>
<dbReference type="Proteomes" id="UP000267978">
    <property type="component" value="Unassembled WGS sequence"/>
</dbReference>
<comment type="caution">
    <text evidence="7">The sequence shown here is derived from an EMBL/GenBank/DDBJ whole genome shotgun (WGS) entry which is preliminary data.</text>
</comment>
<dbReference type="InterPro" id="IPR013766">
    <property type="entry name" value="Thioredoxin_domain"/>
</dbReference>